<dbReference type="InterPro" id="IPR000210">
    <property type="entry name" value="BTB/POZ_dom"/>
</dbReference>
<evidence type="ECO:0000313" key="4">
    <source>
        <dbReference type="Proteomes" id="UP000016930"/>
    </source>
</evidence>
<dbReference type="Pfam" id="PF00651">
    <property type="entry name" value="BTB"/>
    <property type="match status" value="1"/>
</dbReference>
<protein>
    <recommendedName>
        <fullName evidence="2">BTB domain-containing protein</fullName>
    </recommendedName>
</protein>
<dbReference type="AlphaFoldDB" id="M2R5N9"/>
<name>M2R5N9_CERS8</name>
<dbReference type="EMBL" id="KB445803">
    <property type="protein sequence ID" value="EMD34226.1"/>
    <property type="molecule type" value="Genomic_DNA"/>
</dbReference>
<evidence type="ECO:0000256" key="1">
    <source>
        <dbReference type="SAM" id="MobiDB-lite"/>
    </source>
</evidence>
<dbReference type="Proteomes" id="UP000016930">
    <property type="component" value="Unassembled WGS sequence"/>
</dbReference>
<dbReference type="OrthoDB" id="3036049at2759"/>
<evidence type="ECO:0000259" key="2">
    <source>
        <dbReference type="Pfam" id="PF00651"/>
    </source>
</evidence>
<gene>
    <name evidence="3" type="ORF">CERSUDRAFT_97486</name>
</gene>
<feature type="compositionally biased region" description="Low complexity" evidence="1">
    <location>
        <begin position="1"/>
        <end position="18"/>
    </location>
</feature>
<feature type="region of interest" description="Disordered" evidence="1">
    <location>
        <begin position="1"/>
        <end position="35"/>
    </location>
</feature>
<dbReference type="STRING" id="914234.M2R5N9"/>
<dbReference type="HOGENOM" id="CLU_033082_6_0_1"/>
<feature type="domain" description="BTB" evidence="2">
    <location>
        <begin position="58"/>
        <end position="162"/>
    </location>
</feature>
<sequence>MESNVVSRSSVTSRPSSSPKKRLRTDDDDDYELGSSPTRLSLESLQRDKSLWYPDGTVVLVCNDTAFQVYQGVLAQRSTVFRDMFRLAPPAINAEHMDGCLVVRLSDSALDIQYLLHALFSNMKFYRPSARFAFTSLAAVIRLSYKFQIEYLVTEAIAYLQETFPINAPEHFLTLEQYSQQCPMQFEPADAIAVVNLGKLTRTTSMLPFAFFICALLDLKSS</sequence>
<proteinExistence type="predicted"/>
<dbReference type="SUPFAM" id="SSF54695">
    <property type="entry name" value="POZ domain"/>
    <property type="match status" value="1"/>
</dbReference>
<keyword evidence="4" id="KW-1185">Reference proteome</keyword>
<evidence type="ECO:0000313" key="3">
    <source>
        <dbReference type="EMBL" id="EMD34226.1"/>
    </source>
</evidence>
<dbReference type="Gene3D" id="3.30.710.10">
    <property type="entry name" value="Potassium Channel Kv1.1, Chain A"/>
    <property type="match status" value="1"/>
</dbReference>
<organism evidence="3 4">
    <name type="scientific">Ceriporiopsis subvermispora (strain B)</name>
    <name type="common">White-rot fungus</name>
    <name type="synonym">Gelatoporia subvermispora</name>
    <dbReference type="NCBI Taxonomy" id="914234"/>
    <lineage>
        <taxon>Eukaryota</taxon>
        <taxon>Fungi</taxon>
        <taxon>Dikarya</taxon>
        <taxon>Basidiomycota</taxon>
        <taxon>Agaricomycotina</taxon>
        <taxon>Agaricomycetes</taxon>
        <taxon>Polyporales</taxon>
        <taxon>Gelatoporiaceae</taxon>
        <taxon>Gelatoporia</taxon>
    </lineage>
</organism>
<reference evidence="3 4" key="1">
    <citation type="journal article" date="2012" name="Proc. Natl. Acad. Sci. U.S.A.">
        <title>Comparative genomics of Ceriporiopsis subvermispora and Phanerochaete chrysosporium provide insight into selective ligninolysis.</title>
        <authorList>
            <person name="Fernandez-Fueyo E."/>
            <person name="Ruiz-Duenas F.J."/>
            <person name="Ferreira P."/>
            <person name="Floudas D."/>
            <person name="Hibbett D.S."/>
            <person name="Canessa P."/>
            <person name="Larrondo L.F."/>
            <person name="James T.Y."/>
            <person name="Seelenfreund D."/>
            <person name="Lobos S."/>
            <person name="Polanco R."/>
            <person name="Tello M."/>
            <person name="Honda Y."/>
            <person name="Watanabe T."/>
            <person name="Watanabe T."/>
            <person name="Ryu J.S."/>
            <person name="Kubicek C.P."/>
            <person name="Schmoll M."/>
            <person name="Gaskell J."/>
            <person name="Hammel K.E."/>
            <person name="St John F.J."/>
            <person name="Vanden Wymelenberg A."/>
            <person name="Sabat G."/>
            <person name="Splinter BonDurant S."/>
            <person name="Syed K."/>
            <person name="Yadav J.S."/>
            <person name="Doddapaneni H."/>
            <person name="Subramanian V."/>
            <person name="Lavin J.L."/>
            <person name="Oguiza J.A."/>
            <person name="Perez G."/>
            <person name="Pisabarro A.G."/>
            <person name="Ramirez L."/>
            <person name="Santoyo F."/>
            <person name="Master E."/>
            <person name="Coutinho P.M."/>
            <person name="Henrissat B."/>
            <person name="Lombard V."/>
            <person name="Magnuson J.K."/>
            <person name="Kuees U."/>
            <person name="Hori C."/>
            <person name="Igarashi K."/>
            <person name="Samejima M."/>
            <person name="Held B.W."/>
            <person name="Barry K.W."/>
            <person name="LaButti K.M."/>
            <person name="Lapidus A."/>
            <person name="Lindquist E.A."/>
            <person name="Lucas S.M."/>
            <person name="Riley R."/>
            <person name="Salamov A.A."/>
            <person name="Hoffmeister D."/>
            <person name="Schwenk D."/>
            <person name="Hadar Y."/>
            <person name="Yarden O."/>
            <person name="de Vries R.P."/>
            <person name="Wiebenga A."/>
            <person name="Stenlid J."/>
            <person name="Eastwood D."/>
            <person name="Grigoriev I.V."/>
            <person name="Berka R.M."/>
            <person name="Blanchette R.A."/>
            <person name="Kersten P."/>
            <person name="Martinez A.T."/>
            <person name="Vicuna R."/>
            <person name="Cullen D."/>
        </authorList>
    </citation>
    <scope>NUCLEOTIDE SEQUENCE [LARGE SCALE GENOMIC DNA]</scope>
    <source>
        <strain evidence="3 4">B</strain>
    </source>
</reference>
<accession>M2R5N9</accession>
<dbReference type="InterPro" id="IPR011333">
    <property type="entry name" value="SKP1/BTB/POZ_sf"/>
</dbReference>